<protein>
    <submittedName>
        <fullName evidence="2">Uncharacterized protein</fullName>
    </submittedName>
</protein>
<reference evidence="2 3" key="1">
    <citation type="submission" date="2011-10" db="EMBL/GenBank/DDBJ databases">
        <authorList>
            <person name="Genoscope - CEA"/>
        </authorList>
    </citation>
    <scope>NUCLEOTIDE SEQUENCE [LARGE SCALE GENOMIC DNA]</scope>
    <source>
        <strain evidence="2 3">RCC 1105</strain>
    </source>
</reference>
<evidence type="ECO:0000256" key="1">
    <source>
        <dbReference type="SAM" id="MobiDB-lite"/>
    </source>
</evidence>
<name>K8EBX7_9CHLO</name>
<feature type="region of interest" description="Disordered" evidence="1">
    <location>
        <begin position="17"/>
        <end position="47"/>
    </location>
</feature>
<dbReference type="RefSeq" id="XP_007514015.1">
    <property type="nucleotide sequence ID" value="XM_007513953.1"/>
</dbReference>
<dbReference type="EMBL" id="FO082276">
    <property type="protein sequence ID" value="CCO15452.1"/>
    <property type="molecule type" value="Genomic_DNA"/>
</dbReference>
<dbReference type="Proteomes" id="UP000198341">
    <property type="component" value="Chromosome 3"/>
</dbReference>
<dbReference type="AlphaFoldDB" id="K8EBX7"/>
<dbReference type="GeneID" id="19016740"/>
<gene>
    <name evidence="2" type="ORF">Bathy03g02020</name>
</gene>
<evidence type="ECO:0000313" key="3">
    <source>
        <dbReference type="Proteomes" id="UP000198341"/>
    </source>
</evidence>
<feature type="region of interest" description="Disordered" evidence="1">
    <location>
        <begin position="109"/>
        <end position="134"/>
    </location>
</feature>
<organism evidence="2 3">
    <name type="scientific">Bathycoccus prasinos</name>
    <dbReference type="NCBI Taxonomy" id="41875"/>
    <lineage>
        <taxon>Eukaryota</taxon>
        <taxon>Viridiplantae</taxon>
        <taxon>Chlorophyta</taxon>
        <taxon>Mamiellophyceae</taxon>
        <taxon>Mamiellales</taxon>
        <taxon>Bathycoccaceae</taxon>
        <taxon>Bathycoccus</taxon>
    </lineage>
</organism>
<dbReference type="KEGG" id="bpg:Bathy03g02020"/>
<evidence type="ECO:0000313" key="2">
    <source>
        <dbReference type="EMBL" id="CCO15452.1"/>
    </source>
</evidence>
<sequence>MDNCEEFWEDFYKSIENHTGKPLPTRRSKSGSKSENDIEDIETKKKKKGQFLSSLKTKCEHFLTKTKENEEENTREEAREARAFAQAWQIMDPNEAEVSWRKRYRDLLEKPEEKESGGVSVHNNNEDTDEESPR</sequence>
<accession>K8EBX7</accession>
<keyword evidence="3" id="KW-1185">Reference proteome</keyword>
<proteinExistence type="predicted"/>